<keyword evidence="4 13" id="KW-1003">Cell membrane</keyword>
<gene>
    <name evidence="15" type="primary">LOC116420125</name>
</gene>
<keyword evidence="10 13" id="KW-0675">Receptor</keyword>
<dbReference type="PROSITE" id="PS50262">
    <property type="entry name" value="G_PROTEIN_RECEP_F1_2"/>
    <property type="match status" value="1"/>
</dbReference>
<dbReference type="InParanoid" id="G3VUR4"/>
<feature type="transmembrane region" description="Helical" evidence="13">
    <location>
        <begin position="127"/>
        <end position="148"/>
    </location>
</feature>
<comment type="subcellular location">
    <subcellularLocation>
        <location evidence="2 13">Cell membrane</location>
        <topology evidence="2 13">Multi-pass membrane protein</topology>
    </subcellularLocation>
</comment>
<dbReference type="Pfam" id="PF03402">
    <property type="entry name" value="V1R"/>
    <property type="match status" value="1"/>
</dbReference>
<evidence type="ECO:0000256" key="9">
    <source>
        <dbReference type="ARBA" id="ARBA00023136"/>
    </source>
</evidence>
<feature type="transmembrane region" description="Helical" evidence="13">
    <location>
        <begin position="12"/>
        <end position="32"/>
    </location>
</feature>
<dbReference type="InterPro" id="IPR017452">
    <property type="entry name" value="GPCR_Rhodpsn_7TM"/>
</dbReference>
<keyword evidence="9 13" id="KW-0472">Membrane</keyword>
<proteinExistence type="inferred from homology"/>
<comment type="similarity">
    <text evidence="3 13">Belongs to the G-protein coupled receptor 1 family.</text>
</comment>
<comment type="function">
    <text evidence="1">Putative pheromone receptor.</text>
</comment>
<feature type="domain" description="G-protein coupled receptors family 1 profile" evidence="14">
    <location>
        <begin position="22"/>
        <end position="285"/>
    </location>
</feature>
<evidence type="ECO:0000256" key="3">
    <source>
        <dbReference type="ARBA" id="ARBA00010663"/>
    </source>
</evidence>
<reference evidence="15" key="3">
    <citation type="submission" date="2025-09" db="UniProtKB">
        <authorList>
            <consortium name="Ensembl"/>
        </authorList>
    </citation>
    <scope>IDENTIFICATION</scope>
</reference>
<dbReference type="Ensembl" id="ENSSHAT00000006979.2">
    <property type="protein sequence ID" value="ENSSHAP00000006919.2"/>
    <property type="gene ID" value="ENSSHAG00000006011.2"/>
</dbReference>
<evidence type="ECO:0000256" key="7">
    <source>
        <dbReference type="ARBA" id="ARBA00022989"/>
    </source>
</evidence>
<dbReference type="PANTHER" id="PTHR24062">
    <property type="entry name" value="VOMERONASAL TYPE-1 RECEPTOR"/>
    <property type="match status" value="1"/>
</dbReference>
<dbReference type="GO" id="GO:0005886">
    <property type="term" value="C:plasma membrane"/>
    <property type="evidence" value="ECO:0007669"/>
    <property type="project" value="UniProtKB-SubCell"/>
</dbReference>
<keyword evidence="12 13" id="KW-0807">Transducer</keyword>
<evidence type="ECO:0000256" key="13">
    <source>
        <dbReference type="RuleBase" id="RU364061"/>
    </source>
</evidence>
<dbReference type="SUPFAM" id="SSF81321">
    <property type="entry name" value="Family A G protein-coupled receptor-like"/>
    <property type="match status" value="1"/>
</dbReference>
<feature type="transmembrane region" description="Helical" evidence="13">
    <location>
        <begin position="44"/>
        <end position="63"/>
    </location>
</feature>
<organism evidence="15 16">
    <name type="scientific">Sarcophilus harrisii</name>
    <name type="common">Tasmanian devil</name>
    <name type="synonym">Sarcophilus laniarius</name>
    <dbReference type="NCBI Taxonomy" id="9305"/>
    <lineage>
        <taxon>Eukaryota</taxon>
        <taxon>Metazoa</taxon>
        <taxon>Chordata</taxon>
        <taxon>Craniata</taxon>
        <taxon>Vertebrata</taxon>
        <taxon>Euteleostomi</taxon>
        <taxon>Mammalia</taxon>
        <taxon>Metatheria</taxon>
        <taxon>Dasyuromorphia</taxon>
        <taxon>Dasyuridae</taxon>
        <taxon>Sarcophilus</taxon>
    </lineage>
</organism>
<keyword evidence="16" id="KW-1185">Reference proteome</keyword>
<dbReference type="GO" id="GO:0007606">
    <property type="term" value="P:sensory perception of chemical stimulus"/>
    <property type="evidence" value="ECO:0007669"/>
    <property type="project" value="UniProtKB-ARBA"/>
</dbReference>
<dbReference type="HOGENOM" id="CLU_058641_1_0_1"/>
<dbReference type="FunFam" id="1.20.1070.10:FF:000033">
    <property type="entry name" value="Vomeronasal type-1 receptor"/>
    <property type="match status" value="1"/>
</dbReference>
<evidence type="ECO:0000259" key="14">
    <source>
        <dbReference type="PROSITE" id="PS50262"/>
    </source>
</evidence>
<feature type="transmembrane region" description="Helical" evidence="13">
    <location>
        <begin position="234"/>
        <end position="259"/>
    </location>
</feature>
<dbReference type="OrthoDB" id="9606139at2759"/>
<evidence type="ECO:0000256" key="8">
    <source>
        <dbReference type="ARBA" id="ARBA00023040"/>
    </source>
</evidence>
<dbReference type="PRINTS" id="PR01534">
    <property type="entry name" value="VOMERONASL1R"/>
</dbReference>
<dbReference type="Gene3D" id="1.20.1070.10">
    <property type="entry name" value="Rhodopsin 7-helix transmembrane proteins"/>
    <property type="match status" value="1"/>
</dbReference>
<name>G3VUR4_SARHA</name>
<dbReference type="GO" id="GO:0016503">
    <property type="term" value="F:pheromone receptor activity"/>
    <property type="evidence" value="ECO:0007669"/>
    <property type="project" value="InterPro"/>
</dbReference>
<evidence type="ECO:0000256" key="1">
    <source>
        <dbReference type="ARBA" id="ARBA00003878"/>
    </source>
</evidence>
<keyword evidence="7 13" id="KW-1133">Transmembrane helix</keyword>
<reference evidence="15 16" key="1">
    <citation type="journal article" date="2011" name="Proc. Natl. Acad. Sci. U.S.A.">
        <title>Genetic diversity and population structure of the endangered marsupial Sarcophilus harrisii (Tasmanian devil).</title>
        <authorList>
            <person name="Miller W."/>
            <person name="Hayes V.M."/>
            <person name="Ratan A."/>
            <person name="Petersen D.C."/>
            <person name="Wittekindt N.E."/>
            <person name="Miller J."/>
            <person name="Walenz B."/>
            <person name="Knight J."/>
            <person name="Qi J."/>
            <person name="Zhao F."/>
            <person name="Wang Q."/>
            <person name="Bedoya-Reina O.C."/>
            <person name="Katiyar N."/>
            <person name="Tomsho L.P."/>
            <person name="Kasson L.M."/>
            <person name="Hardie R.A."/>
            <person name="Woodbridge P."/>
            <person name="Tindall E.A."/>
            <person name="Bertelsen M.F."/>
            <person name="Dixon D."/>
            <person name="Pyecroft S."/>
            <person name="Helgen K.M."/>
            <person name="Lesk A.M."/>
            <person name="Pringle T.H."/>
            <person name="Patterson N."/>
            <person name="Zhang Y."/>
            <person name="Kreiss A."/>
            <person name="Woods G.M."/>
            <person name="Jones M.E."/>
            <person name="Schuster S.C."/>
        </authorList>
    </citation>
    <scope>NUCLEOTIDE SEQUENCE [LARGE SCALE GENOMIC DNA]</scope>
</reference>
<evidence type="ECO:0000256" key="6">
    <source>
        <dbReference type="ARBA" id="ARBA00022692"/>
    </source>
</evidence>
<feature type="transmembrane region" description="Helical" evidence="13">
    <location>
        <begin position="189"/>
        <end position="207"/>
    </location>
</feature>
<dbReference type="Proteomes" id="UP000007648">
    <property type="component" value="Unassembled WGS sequence"/>
</dbReference>
<evidence type="ECO:0000313" key="15">
    <source>
        <dbReference type="Ensembl" id="ENSSHAP00000006919.2"/>
    </source>
</evidence>
<keyword evidence="8 13" id="KW-0297">G-protein coupled receptor</keyword>
<evidence type="ECO:0000313" key="16">
    <source>
        <dbReference type="Proteomes" id="UP000007648"/>
    </source>
</evidence>
<keyword evidence="5 13" id="KW-0589">Pheromone response</keyword>
<evidence type="ECO:0000256" key="2">
    <source>
        <dbReference type="ARBA" id="ARBA00004651"/>
    </source>
</evidence>
<keyword evidence="6 13" id="KW-0812">Transmembrane</keyword>
<accession>G3VUR4</accession>
<evidence type="ECO:0000256" key="10">
    <source>
        <dbReference type="ARBA" id="ARBA00023170"/>
    </source>
</evidence>
<evidence type="ECO:0000256" key="4">
    <source>
        <dbReference type="ARBA" id="ARBA00022475"/>
    </source>
</evidence>
<protein>
    <recommendedName>
        <fullName evidence="13">Vomeronasal type-1 receptor</fullName>
    </recommendedName>
</protein>
<evidence type="ECO:0000256" key="5">
    <source>
        <dbReference type="ARBA" id="ARBA00022507"/>
    </source>
</evidence>
<dbReference type="eggNOG" id="ENOG502TFCE">
    <property type="taxonomic scope" value="Eukaryota"/>
</dbReference>
<dbReference type="KEGG" id="shr:100919806"/>
<dbReference type="GO" id="GO:0019236">
    <property type="term" value="P:response to pheromone"/>
    <property type="evidence" value="ECO:0007669"/>
    <property type="project" value="UniProtKB-KW"/>
</dbReference>
<dbReference type="GeneTree" id="ENSGT00960000186612"/>
<dbReference type="InterPro" id="IPR004072">
    <property type="entry name" value="Vmron_rcpt_1"/>
</dbReference>
<keyword evidence="11" id="KW-0325">Glycoprotein</keyword>
<sequence>MLTLNEILGIVYLQLTGMGSLGNLILLILNSFNFLTAHKVRPKNVIIIHLAFSNAMVLLFRGIPTITRLWKVKCVLDKSGIKIITYMQTITRGLSLYSTCLLSVFQAITISPNNSMWAQLKIKATKFIIPCIVLCWIVNLLLDMLVFLHRDGPKNSTVTKFGCSTGYRALDIYNNNNIKFEILTCVHDTFFVCLMMSSSIHMVLILYRHKRNVNHIHSNSTSTKVSPETRATQAILLLVATFVLFNIFSPIFILCMFHFKFTNTWMIHTSALLSLCYPTVSPFILISISNQIPSFCAHG</sequence>
<reference evidence="15" key="2">
    <citation type="submission" date="2025-08" db="UniProtKB">
        <authorList>
            <consortium name="Ensembl"/>
        </authorList>
    </citation>
    <scope>IDENTIFICATION</scope>
</reference>
<evidence type="ECO:0000256" key="12">
    <source>
        <dbReference type="ARBA" id="ARBA00023224"/>
    </source>
</evidence>
<evidence type="ECO:0000256" key="11">
    <source>
        <dbReference type="ARBA" id="ARBA00023180"/>
    </source>
</evidence>
<feature type="transmembrane region" description="Helical" evidence="13">
    <location>
        <begin position="83"/>
        <end position="106"/>
    </location>
</feature>
<dbReference type="AlphaFoldDB" id="G3VUR4"/>
<feature type="transmembrane region" description="Helical" evidence="13">
    <location>
        <begin position="265"/>
        <end position="286"/>
    </location>
</feature>